<evidence type="ECO:0000256" key="1">
    <source>
        <dbReference type="ARBA" id="ARBA00022723"/>
    </source>
</evidence>
<dbReference type="GO" id="GO:0001228">
    <property type="term" value="F:DNA-binding transcription activator activity, RNA polymerase II-specific"/>
    <property type="evidence" value="ECO:0007669"/>
    <property type="project" value="TreeGrafter"/>
</dbReference>
<dbReference type="EMBL" id="JAIWYP010000011">
    <property type="protein sequence ID" value="KAH3741408.1"/>
    <property type="molecule type" value="Genomic_DNA"/>
</dbReference>
<dbReference type="GO" id="GO:0005634">
    <property type="term" value="C:nucleus"/>
    <property type="evidence" value="ECO:0007669"/>
    <property type="project" value="TreeGrafter"/>
</dbReference>
<keyword evidence="2" id="KW-0677">Repeat</keyword>
<evidence type="ECO:0000256" key="2">
    <source>
        <dbReference type="ARBA" id="ARBA00022737"/>
    </source>
</evidence>
<dbReference type="FunFam" id="3.30.160.60:FF:002343">
    <property type="entry name" value="Zinc finger protein 33A"/>
    <property type="match status" value="1"/>
</dbReference>
<feature type="domain" description="C2H2-type" evidence="7">
    <location>
        <begin position="116"/>
        <end position="143"/>
    </location>
</feature>
<evidence type="ECO:0000256" key="6">
    <source>
        <dbReference type="PROSITE-ProRule" id="PRU00042"/>
    </source>
</evidence>
<keyword evidence="5" id="KW-0539">Nucleus</keyword>
<feature type="domain" description="C2H2-type" evidence="7">
    <location>
        <begin position="177"/>
        <end position="205"/>
    </location>
</feature>
<dbReference type="PANTHER" id="PTHR24393:SF34">
    <property type="entry name" value="PR_SET DOMAIN 13"/>
    <property type="match status" value="1"/>
</dbReference>
<dbReference type="Proteomes" id="UP000828390">
    <property type="component" value="Unassembled WGS sequence"/>
</dbReference>
<accession>A0A9D4DCR6</accession>
<keyword evidence="4" id="KW-0862">Zinc</keyword>
<gene>
    <name evidence="8" type="ORF">DPMN_048133</name>
</gene>
<keyword evidence="1" id="KW-0479">Metal-binding</keyword>
<feature type="domain" description="C2H2-type" evidence="7">
    <location>
        <begin position="90"/>
        <end position="117"/>
    </location>
</feature>
<comment type="caution">
    <text evidence="8">The sequence shown here is derived from an EMBL/GenBank/DDBJ whole genome shotgun (WGS) entry which is preliminary data.</text>
</comment>
<evidence type="ECO:0000313" key="9">
    <source>
        <dbReference type="Proteomes" id="UP000828390"/>
    </source>
</evidence>
<evidence type="ECO:0000256" key="4">
    <source>
        <dbReference type="ARBA" id="ARBA00022833"/>
    </source>
</evidence>
<sequence length="662" mass="74537">MSADQETQVDIGSDSVNKSVVFFKWGTQNAPFHCQTCNQPFQSADLLKWHVSKQHSGSVSNVKNTCSVCSSSFPTPWSLQQHETTHRLVEKCQYCGVVFVNKARLDEHIKGHTNLMKCPKCPQKFLYQNRLDLHMLTHQSKSNFECKICSKKFVRQETLEKHLLIHNKKDAKDKKKFTCAVCFKGFPTLLLLKEHSKNVHGYKDARRKCEICGKIVQYSGMTRHKKTHFDQRDYQCVICDRKFFQSEHLVAHLTTHSDDKNFVCSVCGESFKGKRSLQRHSNIHWLGNFGFASAPTVNSQVSTPSANSSGSNFQCMVCKDVDFEEEKLLIKHIRERHIIRHVTEKKKAQVKVPDYKYQCIVCKKLLTERSLSRHILSHEHIGDKLNGGKNAYILLDKNSDATLYNSKVHNGDDMSNEDMAVENSEERYANSEEINEALIHSYGTLESSKSMLIEDGTCNGKYFVQNGTLCKGTSLGASQNFENGLTAAPVNSEIKHCVEDSDIGHCGNEGNLYETIPTIIQGNKDASQVYIMSNYDDMSNGDMALENAEERCANSGENNEASVNNFGTLENSKSMFIEEVSSYGIDFSENESLCKGTSLEASQISDNGTAAVANLEIKDCVEEPEVEQCGNHGNLHETMPINVQVNEDDCQVIIMANDLSWF</sequence>
<evidence type="ECO:0000259" key="7">
    <source>
        <dbReference type="PROSITE" id="PS50157"/>
    </source>
</evidence>
<reference evidence="8" key="1">
    <citation type="journal article" date="2019" name="bioRxiv">
        <title>The Genome of the Zebra Mussel, Dreissena polymorpha: A Resource for Invasive Species Research.</title>
        <authorList>
            <person name="McCartney M.A."/>
            <person name="Auch B."/>
            <person name="Kono T."/>
            <person name="Mallez S."/>
            <person name="Zhang Y."/>
            <person name="Obille A."/>
            <person name="Becker A."/>
            <person name="Abrahante J.E."/>
            <person name="Garbe J."/>
            <person name="Badalamenti J.P."/>
            <person name="Herman A."/>
            <person name="Mangelson H."/>
            <person name="Liachko I."/>
            <person name="Sullivan S."/>
            <person name="Sone E.D."/>
            <person name="Koren S."/>
            <person name="Silverstein K.A.T."/>
            <person name="Beckman K.B."/>
            <person name="Gohl D.M."/>
        </authorList>
    </citation>
    <scope>NUCLEOTIDE SEQUENCE</scope>
    <source>
        <strain evidence="8">Duluth1</strain>
        <tissue evidence="8">Whole animal</tissue>
    </source>
</reference>
<keyword evidence="9" id="KW-1185">Reference proteome</keyword>
<dbReference type="Gene3D" id="3.30.160.60">
    <property type="entry name" value="Classic Zinc Finger"/>
    <property type="match status" value="6"/>
</dbReference>
<dbReference type="InterPro" id="IPR013087">
    <property type="entry name" value="Znf_C2H2_type"/>
</dbReference>
<dbReference type="InterPro" id="IPR036236">
    <property type="entry name" value="Znf_C2H2_sf"/>
</dbReference>
<feature type="domain" description="C2H2-type" evidence="7">
    <location>
        <begin position="262"/>
        <end position="284"/>
    </location>
</feature>
<dbReference type="PANTHER" id="PTHR24393">
    <property type="entry name" value="ZINC FINGER PROTEIN"/>
    <property type="match status" value="1"/>
</dbReference>
<dbReference type="GO" id="GO:0000978">
    <property type="term" value="F:RNA polymerase II cis-regulatory region sequence-specific DNA binding"/>
    <property type="evidence" value="ECO:0007669"/>
    <property type="project" value="TreeGrafter"/>
</dbReference>
<evidence type="ECO:0000256" key="3">
    <source>
        <dbReference type="ARBA" id="ARBA00022771"/>
    </source>
</evidence>
<evidence type="ECO:0000256" key="5">
    <source>
        <dbReference type="ARBA" id="ARBA00023242"/>
    </source>
</evidence>
<name>A0A9D4DCR6_DREPO</name>
<feature type="domain" description="C2H2-type" evidence="7">
    <location>
        <begin position="234"/>
        <end position="261"/>
    </location>
</feature>
<feature type="domain" description="C2H2-type" evidence="7">
    <location>
        <begin position="32"/>
        <end position="60"/>
    </location>
</feature>
<feature type="domain" description="C2H2-type" evidence="7">
    <location>
        <begin position="144"/>
        <end position="171"/>
    </location>
</feature>
<dbReference type="PROSITE" id="PS00028">
    <property type="entry name" value="ZINC_FINGER_C2H2_1"/>
    <property type="match status" value="8"/>
</dbReference>
<organism evidence="8 9">
    <name type="scientific">Dreissena polymorpha</name>
    <name type="common">Zebra mussel</name>
    <name type="synonym">Mytilus polymorpha</name>
    <dbReference type="NCBI Taxonomy" id="45954"/>
    <lineage>
        <taxon>Eukaryota</taxon>
        <taxon>Metazoa</taxon>
        <taxon>Spiralia</taxon>
        <taxon>Lophotrochozoa</taxon>
        <taxon>Mollusca</taxon>
        <taxon>Bivalvia</taxon>
        <taxon>Autobranchia</taxon>
        <taxon>Heteroconchia</taxon>
        <taxon>Euheterodonta</taxon>
        <taxon>Imparidentia</taxon>
        <taxon>Neoheterodontei</taxon>
        <taxon>Myida</taxon>
        <taxon>Dreissenoidea</taxon>
        <taxon>Dreissenidae</taxon>
        <taxon>Dreissena</taxon>
    </lineage>
</organism>
<dbReference type="AlphaFoldDB" id="A0A9D4DCR6"/>
<dbReference type="OrthoDB" id="6086597at2759"/>
<keyword evidence="3 6" id="KW-0863">Zinc-finger</keyword>
<dbReference type="SMART" id="SM00355">
    <property type="entry name" value="ZnF_C2H2"/>
    <property type="match status" value="11"/>
</dbReference>
<evidence type="ECO:0000313" key="8">
    <source>
        <dbReference type="EMBL" id="KAH3741408.1"/>
    </source>
</evidence>
<protein>
    <recommendedName>
        <fullName evidence="7">C2H2-type domain-containing protein</fullName>
    </recommendedName>
</protein>
<reference evidence="8" key="2">
    <citation type="submission" date="2020-11" db="EMBL/GenBank/DDBJ databases">
        <authorList>
            <person name="McCartney M.A."/>
            <person name="Auch B."/>
            <person name="Kono T."/>
            <person name="Mallez S."/>
            <person name="Becker A."/>
            <person name="Gohl D.M."/>
            <person name="Silverstein K.A.T."/>
            <person name="Koren S."/>
            <person name="Bechman K.B."/>
            <person name="Herman A."/>
            <person name="Abrahante J.E."/>
            <person name="Garbe J."/>
        </authorList>
    </citation>
    <scope>NUCLEOTIDE SEQUENCE</scope>
    <source>
        <strain evidence="8">Duluth1</strain>
        <tissue evidence="8">Whole animal</tissue>
    </source>
</reference>
<proteinExistence type="predicted"/>
<dbReference type="SUPFAM" id="SSF57667">
    <property type="entry name" value="beta-beta-alpha zinc fingers"/>
    <property type="match status" value="4"/>
</dbReference>
<dbReference type="Pfam" id="PF00096">
    <property type="entry name" value="zf-C2H2"/>
    <property type="match status" value="3"/>
</dbReference>
<dbReference type="PROSITE" id="PS50157">
    <property type="entry name" value="ZINC_FINGER_C2H2_2"/>
    <property type="match status" value="7"/>
</dbReference>
<dbReference type="GO" id="GO:0008270">
    <property type="term" value="F:zinc ion binding"/>
    <property type="evidence" value="ECO:0007669"/>
    <property type="project" value="UniProtKB-KW"/>
</dbReference>